<dbReference type="InterPro" id="IPR011008">
    <property type="entry name" value="Dimeric_a/b-barrel"/>
</dbReference>
<reference evidence="3 4" key="1">
    <citation type="submission" date="2020-05" db="EMBL/GenBank/DDBJ databases">
        <title>Aquincola sp. isolate from soil.</title>
        <authorList>
            <person name="Han J."/>
            <person name="Kim D.-U."/>
        </authorList>
    </citation>
    <scope>NUCLEOTIDE SEQUENCE [LARGE SCALE GENOMIC DNA]</scope>
    <source>
        <strain evidence="3 4">S2</strain>
    </source>
</reference>
<feature type="domain" description="NIPSNAP" evidence="2">
    <location>
        <begin position="5"/>
        <end position="100"/>
    </location>
</feature>
<dbReference type="Proteomes" id="UP000737171">
    <property type="component" value="Unassembled WGS sequence"/>
</dbReference>
<evidence type="ECO:0000313" key="3">
    <source>
        <dbReference type="EMBL" id="NRF70593.1"/>
    </source>
</evidence>
<sequence>MLIDHRTYRVRPFTLHKQLALFGEHGYPVLRRHIGEPLGIFLPTDGDINSYIHIWVFEDHADRARRRALLDKDPAWHAFLERAAQAAYITHQESRLMVPSDLVAVPWPKIAPLPGHPASEN</sequence>
<evidence type="ECO:0000259" key="2">
    <source>
        <dbReference type="Pfam" id="PF07978"/>
    </source>
</evidence>
<organism evidence="3 4">
    <name type="scientific">Pseudaquabacterium terrae</name>
    <dbReference type="NCBI Taxonomy" id="2732868"/>
    <lineage>
        <taxon>Bacteria</taxon>
        <taxon>Pseudomonadati</taxon>
        <taxon>Pseudomonadota</taxon>
        <taxon>Betaproteobacteria</taxon>
        <taxon>Burkholderiales</taxon>
        <taxon>Sphaerotilaceae</taxon>
        <taxon>Pseudaquabacterium</taxon>
    </lineage>
</organism>
<dbReference type="EMBL" id="JABRWJ010000008">
    <property type="protein sequence ID" value="NRF70593.1"/>
    <property type="molecule type" value="Genomic_DNA"/>
</dbReference>
<name>A0ABX2EPQ1_9BURK</name>
<dbReference type="SUPFAM" id="SSF54909">
    <property type="entry name" value="Dimeric alpha+beta barrel"/>
    <property type="match status" value="1"/>
</dbReference>
<evidence type="ECO:0000313" key="4">
    <source>
        <dbReference type="Proteomes" id="UP000737171"/>
    </source>
</evidence>
<gene>
    <name evidence="3" type="ORF">HLB44_26665</name>
</gene>
<dbReference type="InterPro" id="IPR051557">
    <property type="entry name" value="NipSnap_domain"/>
</dbReference>
<dbReference type="PANTHER" id="PTHR21017">
    <property type="entry name" value="NIPSNAP-RELATED"/>
    <property type="match status" value="1"/>
</dbReference>
<comment type="caution">
    <text evidence="3">The sequence shown here is derived from an EMBL/GenBank/DDBJ whole genome shotgun (WGS) entry which is preliminary data.</text>
</comment>
<protein>
    <submittedName>
        <fullName evidence="3">NIPSNAP family protein</fullName>
    </submittedName>
</protein>
<dbReference type="PANTHER" id="PTHR21017:SF17">
    <property type="entry name" value="PROTEIN NIPSNAP"/>
    <property type="match status" value="1"/>
</dbReference>
<keyword evidence="4" id="KW-1185">Reference proteome</keyword>
<evidence type="ECO:0000256" key="1">
    <source>
        <dbReference type="ARBA" id="ARBA00005291"/>
    </source>
</evidence>
<dbReference type="InterPro" id="IPR012577">
    <property type="entry name" value="NIPSNAP"/>
</dbReference>
<dbReference type="RefSeq" id="WP_173129920.1">
    <property type="nucleotide sequence ID" value="NZ_JABRWJ010000008.1"/>
</dbReference>
<comment type="similarity">
    <text evidence="1">Belongs to the NipSnap family.</text>
</comment>
<dbReference type="Pfam" id="PF07978">
    <property type="entry name" value="NIPSNAP"/>
    <property type="match status" value="1"/>
</dbReference>
<accession>A0ABX2EPQ1</accession>
<proteinExistence type="inferred from homology"/>
<dbReference type="Gene3D" id="3.30.70.100">
    <property type="match status" value="1"/>
</dbReference>